<name>A0A8T9C3H1_9HELO</name>
<comment type="caution">
    <text evidence="4">The sequence shown here is derived from an EMBL/GenBank/DDBJ whole genome shotgun (WGS) entry which is preliminary data.</text>
</comment>
<organism evidence="4 5">
    <name type="scientific">Lachnellula suecica</name>
    <dbReference type="NCBI Taxonomy" id="602035"/>
    <lineage>
        <taxon>Eukaryota</taxon>
        <taxon>Fungi</taxon>
        <taxon>Dikarya</taxon>
        <taxon>Ascomycota</taxon>
        <taxon>Pezizomycotina</taxon>
        <taxon>Leotiomycetes</taxon>
        <taxon>Helotiales</taxon>
        <taxon>Lachnaceae</taxon>
        <taxon>Lachnellula</taxon>
    </lineage>
</organism>
<dbReference type="Gene3D" id="3.40.50.300">
    <property type="entry name" value="P-loop containing nucleotide triphosphate hydrolases"/>
    <property type="match status" value="1"/>
</dbReference>
<accession>A0A8T9C3H1</accession>
<sequence length="1246" mass="142640">MPASATQNKSLRHRLRGRLHRLRQKSRNLSDVSNIDSSSRALEEPKLETNSQHVSSTAHSLHSNHTGNDAVQAKTDQCTLHTAVHTKGVERNSFARPSTPRFDIATDTTSDIWSTAYREAVNSLGEDLNVAIFKGENVAQLFRQLEEIEKDGQESVFLRGVKYLHSLQVPLERFKLALDLATPLTNIEPTTATVFAVVRSVTAIAISFATADIEFAKQIGEMLEQISYIDDCDTLGQKTNKMDIHKALVLVYQKLLEFYNAAFETLTRKGAKMVMKMILETNRLPEIVQDFLRHADYLRKLVQKATLEIVEDIRAMLYDHEIARWLGSGKMSQQSKYHTDLQNLRADEACEFLLSDAKFISWYSASDSQGLVILGDMGCGKSVAMAFLVDELRIRNEHQLPQPRICYHYCRDDETGRADYIFSALILSLLEQFSGLKRTFFEWYKQAGASGNFDPATDVKKLEAFLQKILETLDRPLFIVIDGLDECDRASQDSLLDSLKNLLQKTPRLKILLSSRPQDEILERLHGTAKINLSSDNKRDRVIVERTVERKLSYLPVDVRALIIETLSRLAQGSAIWTKMIVELIEVRKIRALDPMRTFLDRMPLPAQLSELYVGLFSRYTANDPENRKLVTVALQVLAITRRPLSIIELAWAVALGTDQEGVTNVAALAKLVDHHRVMSLIQPFVAHVNFRDVKKRQVRLVHQSVKEFIIRDMLSNRPDLQDQSISRTTHQGRIHQRTGSLEAGLLDICIKYLLLDEFGRTDLFSEEQVAIEELPQEFDLFSNDEEPTGYDPYCTWETWEENMIRYDPTDRGFGELFVYASCHWLEHYGAIMAEHRPSLESIEDLCQAGSTRLQNWIKQYCRPQCTIQPRFLFDSKLYDPLSITSLYGSEAMLRDMLESSKFDKDKFLPNPAIGAADQILQWGELSRLTMLFLSSNVGPQLRNVAFFRLVIEQWSSSKTHYQNWDVVFDLIDDVLDILVQERWGNELLCIAASNGCIPIVRRLMDSAQHKAELKTELLRGTQRETQDRFFGKPVHQSIGEAVLGNHVDVVEYLLRQQGIEAHLQHRNSRGENVLHLAARLCNPAMFQLLAPRFKEGIQQTDDQEETALDCASVLMTRSSSKAWDSVSEFMTLAIQSQSTEVLKVTCAGISSTKVFINLVRVVVRPGTEYDHLELDFGDLSSRRDSDFARLEQLLLEERRNRQEADERAEPERQRAEQERRRAEEEQRNRKEADERAEQERRRAEE</sequence>
<dbReference type="Proteomes" id="UP000469558">
    <property type="component" value="Unassembled WGS sequence"/>
</dbReference>
<dbReference type="EMBL" id="QGMK01001560">
    <property type="protein sequence ID" value="TVY67447.1"/>
    <property type="molecule type" value="Genomic_DNA"/>
</dbReference>
<dbReference type="PROSITE" id="PS50837">
    <property type="entry name" value="NACHT"/>
    <property type="match status" value="1"/>
</dbReference>
<keyword evidence="1" id="KW-0677">Repeat</keyword>
<feature type="compositionally biased region" description="Basic residues" evidence="2">
    <location>
        <begin position="10"/>
        <end position="26"/>
    </location>
</feature>
<feature type="domain" description="NACHT" evidence="3">
    <location>
        <begin position="369"/>
        <end position="517"/>
    </location>
</feature>
<feature type="region of interest" description="Disordered" evidence="2">
    <location>
        <begin position="1199"/>
        <end position="1246"/>
    </location>
</feature>
<dbReference type="InterPro" id="IPR056884">
    <property type="entry name" value="NPHP3-like_N"/>
</dbReference>
<dbReference type="OrthoDB" id="163438at2759"/>
<reference evidence="4 5" key="1">
    <citation type="submission" date="2018-05" db="EMBL/GenBank/DDBJ databases">
        <title>Genome sequencing and assembly of the regulated plant pathogen Lachnellula willkommii and related sister species for the development of diagnostic species identification markers.</title>
        <authorList>
            <person name="Giroux E."/>
            <person name="Bilodeau G."/>
        </authorList>
    </citation>
    <scope>NUCLEOTIDE SEQUENCE [LARGE SCALE GENOMIC DNA]</scope>
    <source>
        <strain evidence="4 5">CBS 268.59</strain>
    </source>
</reference>
<feature type="compositionally biased region" description="Polar residues" evidence="2">
    <location>
        <begin position="27"/>
        <end position="40"/>
    </location>
</feature>
<evidence type="ECO:0000313" key="4">
    <source>
        <dbReference type="EMBL" id="TVY67447.1"/>
    </source>
</evidence>
<dbReference type="PANTHER" id="PTHR10039">
    <property type="entry name" value="AMELOGENIN"/>
    <property type="match status" value="1"/>
</dbReference>
<dbReference type="PANTHER" id="PTHR10039:SF10">
    <property type="entry name" value="NACHT DOMAIN-CONTAINING PROTEIN"/>
    <property type="match status" value="1"/>
</dbReference>
<feature type="region of interest" description="Disordered" evidence="2">
    <location>
        <begin position="1"/>
        <end position="68"/>
    </location>
</feature>
<dbReference type="InterPro" id="IPR007111">
    <property type="entry name" value="NACHT_NTPase"/>
</dbReference>
<feature type="compositionally biased region" description="Polar residues" evidence="2">
    <location>
        <begin position="48"/>
        <end position="68"/>
    </location>
</feature>
<evidence type="ECO:0000259" key="3">
    <source>
        <dbReference type="PROSITE" id="PS50837"/>
    </source>
</evidence>
<dbReference type="InterPro" id="IPR027417">
    <property type="entry name" value="P-loop_NTPase"/>
</dbReference>
<dbReference type="SUPFAM" id="SSF48403">
    <property type="entry name" value="Ankyrin repeat"/>
    <property type="match status" value="1"/>
</dbReference>
<dbReference type="SUPFAM" id="SSF52540">
    <property type="entry name" value="P-loop containing nucleoside triphosphate hydrolases"/>
    <property type="match status" value="1"/>
</dbReference>
<evidence type="ECO:0000256" key="2">
    <source>
        <dbReference type="SAM" id="MobiDB-lite"/>
    </source>
</evidence>
<keyword evidence="5" id="KW-1185">Reference proteome</keyword>
<evidence type="ECO:0000256" key="1">
    <source>
        <dbReference type="ARBA" id="ARBA00022737"/>
    </source>
</evidence>
<dbReference type="Gene3D" id="1.25.40.20">
    <property type="entry name" value="Ankyrin repeat-containing domain"/>
    <property type="match status" value="1"/>
</dbReference>
<dbReference type="Pfam" id="PF24883">
    <property type="entry name" value="NPHP3_N"/>
    <property type="match status" value="1"/>
</dbReference>
<dbReference type="AlphaFoldDB" id="A0A8T9C3H1"/>
<evidence type="ECO:0000313" key="5">
    <source>
        <dbReference type="Proteomes" id="UP000469558"/>
    </source>
</evidence>
<protein>
    <submittedName>
        <fullName evidence="4">Vegetative incompatibility protein HET-E-1</fullName>
    </submittedName>
</protein>
<proteinExistence type="predicted"/>
<dbReference type="InterPro" id="IPR036770">
    <property type="entry name" value="Ankyrin_rpt-contain_sf"/>
</dbReference>
<gene>
    <name evidence="4" type="primary">HET-E1_1</name>
    <name evidence="4" type="ORF">LSUE1_G007442</name>
</gene>